<dbReference type="RefSeq" id="WP_047762915.1">
    <property type="nucleotide sequence ID" value="NZ_LAQL01000003.1"/>
</dbReference>
<evidence type="ECO:0000313" key="1">
    <source>
        <dbReference type="EMBL" id="KLN61580.1"/>
    </source>
</evidence>
<organism evidence="1 2">
    <name type="scientific">Kiloniella spongiae</name>
    <dbReference type="NCBI Taxonomy" id="1489064"/>
    <lineage>
        <taxon>Bacteria</taxon>
        <taxon>Pseudomonadati</taxon>
        <taxon>Pseudomonadota</taxon>
        <taxon>Alphaproteobacteria</taxon>
        <taxon>Rhodospirillales</taxon>
        <taxon>Kiloniellaceae</taxon>
        <taxon>Kiloniella</taxon>
    </lineage>
</organism>
<dbReference type="Proteomes" id="UP000035444">
    <property type="component" value="Unassembled WGS sequence"/>
</dbReference>
<gene>
    <name evidence="1" type="ORF">WH96_04285</name>
</gene>
<evidence type="ECO:0000313" key="2">
    <source>
        <dbReference type="Proteomes" id="UP000035444"/>
    </source>
</evidence>
<name>A0A0H2MY02_9PROT</name>
<accession>A0A0H2MY02</accession>
<proteinExistence type="predicted"/>
<sequence length="210" mass="22619">MDFTLTLNVAPGDLDVINGAQQKIALAKPVGNSKADVIWLAFDAFESNTIQWSEEYWLYASTASVTKSGTRITKLSEVQPGPALSGSVYPFSDNATFGTAVKNPDVPTDTFSAVNNMSYGKYPALTFGLSQTAQVNQEIQDRKPISASSVLATQSIQITPYTDIYIWLEGHFQSSTIVTDITGNKAVAKFGGGINEIAMTYDGKSGVFHQ</sequence>
<dbReference type="EMBL" id="LAQL01000003">
    <property type="protein sequence ID" value="KLN61580.1"/>
    <property type="molecule type" value="Genomic_DNA"/>
</dbReference>
<dbReference type="STRING" id="1489064.WH96_04285"/>
<dbReference type="OrthoDB" id="1348340at2"/>
<reference evidence="1 2" key="1">
    <citation type="submission" date="2015-03" db="EMBL/GenBank/DDBJ databases">
        <title>Genome Sequence of Kiloniella spongiae MEBiC09566, isolated from a marine sponge.</title>
        <authorList>
            <person name="Shao Z."/>
            <person name="Wang L."/>
            <person name="Li X."/>
        </authorList>
    </citation>
    <scope>NUCLEOTIDE SEQUENCE [LARGE SCALE GENOMIC DNA]</scope>
    <source>
        <strain evidence="1 2">MEBiC09566</strain>
    </source>
</reference>
<protein>
    <submittedName>
        <fullName evidence="1">Uncharacterized protein</fullName>
    </submittedName>
</protein>
<comment type="caution">
    <text evidence="1">The sequence shown here is derived from an EMBL/GenBank/DDBJ whole genome shotgun (WGS) entry which is preliminary data.</text>
</comment>
<keyword evidence="2" id="KW-1185">Reference proteome</keyword>
<dbReference type="AlphaFoldDB" id="A0A0H2MY02"/>